<evidence type="ECO:0000313" key="2">
    <source>
        <dbReference type="EMBL" id="KAL3265241.1"/>
    </source>
</evidence>
<dbReference type="AlphaFoldDB" id="A0ABD2MGJ0"/>
<evidence type="ECO:0000313" key="3">
    <source>
        <dbReference type="Proteomes" id="UP001516400"/>
    </source>
</evidence>
<dbReference type="Proteomes" id="UP001516400">
    <property type="component" value="Unassembled WGS sequence"/>
</dbReference>
<proteinExistence type="predicted"/>
<sequence>MNRETRFKEHLSSDNISPICEHIKKHLITLDNNKILQNCDKKRKYQLECLEINILCKNPSKSPSIRRIKTVVEEQEPLITYYVYFHSIATHRINLSFQKFCGVLNLRLYGCESYCKYGTNKHCESFKSFRILTIPCCYIEPCLTHSHENKENRQTHSAQHKYSTRARENCATKKTPTTNTKILRLHKYENVQRTPTSSKVSQ</sequence>
<organism evidence="2 3">
    <name type="scientific">Cryptolaemus montrouzieri</name>
    <dbReference type="NCBI Taxonomy" id="559131"/>
    <lineage>
        <taxon>Eukaryota</taxon>
        <taxon>Metazoa</taxon>
        <taxon>Ecdysozoa</taxon>
        <taxon>Arthropoda</taxon>
        <taxon>Hexapoda</taxon>
        <taxon>Insecta</taxon>
        <taxon>Pterygota</taxon>
        <taxon>Neoptera</taxon>
        <taxon>Endopterygota</taxon>
        <taxon>Coleoptera</taxon>
        <taxon>Polyphaga</taxon>
        <taxon>Cucujiformia</taxon>
        <taxon>Coccinelloidea</taxon>
        <taxon>Coccinellidae</taxon>
        <taxon>Scymninae</taxon>
        <taxon>Scymnini</taxon>
        <taxon>Cryptolaemus</taxon>
    </lineage>
</organism>
<protein>
    <submittedName>
        <fullName evidence="2">Uncharacterized protein</fullName>
    </submittedName>
</protein>
<dbReference type="EMBL" id="JABFTP020000001">
    <property type="protein sequence ID" value="KAL3265241.1"/>
    <property type="molecule type" value="Genomic_DNA"/>
</dbReference>
<name>A0ABD2MGJ0_9CUCU</name>
<comment type="caution">
    <text evidence="2">The sequence shown here is derived from an EMBL/GenBank/DDBJ whole genome shotgun (WGS) entry which is preliminary data.</text>
</comment>
<evidence type="ECO:0000256" key="1">
    <source>
        <dbReference type="SAM" id="MobiDB-lite"/>
    </source>
</evidence>
<gene>
    <name evidence="2" type="ORF">HHI36_009455</name>
</gene>
<feature type="region of interest" description="Disordered" evidence="1">
    <location>
        <begin position="149"/>
        <end position="174"/>
    </location>
</feature>
<keyword evidence="3" id="KW-1185">Reference proteome</keyword>
<reference evidence="2 3" key="1">
    <citation type="journal article" date="2021" name="BMC Biol.">
        <title>Horizontally acquired antibacterial genes associated with adaptive radiation of ladybird beetles.</title>
        <authorList>
            <person name="Li H.S."/>
            <person name="Tang X.F."/>
            <person name="Huang Y.H."/>
            <person name="Xu Z.Y."/>
            <person name="Chen M.L."/>
            <person name="Du X.Y."/>
            <person name="Qiu B.Y."/>
            <person name="Chen P.T."/>
            <person name="Zhang W."/>
            <person name="Slipinski A."/>
            <person name="Escalona H.E."/>
            <person name="Waterhouse R.M."/>
            <person name="Zwick A."/>
            <person name="Pang H."/>
        </authorList>
    </citation>
    <scope>NUCLEOTIDE SEQUENCE [LARGE SCALE GENOMIC DNA]</scope>
    <source>
        <strain evidence="2">SYSU2018</strain>
    </source>
</reference>
<accession>A0ABD2MGJ0</accession>